<dbReference type="Pfam" id="PF26078">
    <property type="entry name" value="Baseplate_J_M"/>
    <property type="match status" value="1"/>
</dbReference>
<dbReference type="Proteomes" id="UP000182840">
    <property type="component" value="Chromosome"/>
</dbReference>
<dbReference type="EMBL" id="CP018171">
    <property type="protein sequence ID" value="APH71455.1"/>
    <property type="molecule type" value="Genomic_DNA"/>
</dbReference>
<sequence>MSFTVRTLDAISQAIRGDMRREMPGTDANVWPNNLSIFAKVFAAAIHEVDLRARYIYRQIFVSTADEEHVLRHAYEFGMARKPASRATGMIATTGTPDTVYPAGVAWLSAGARFIASSDARADGAGDIVFLVHSDARGIASNRLAGETMQLADPALHPTLGATATVGEDGLGGGADLETIESLRARVLDRRRRPPQGGAESDYEQFARAVPGVTKAWAHRFAYGPGTIGVWFLFEGRANGIPNEADVAAVKDAVEVRRMIRAELEVLAPVAYPVNVTISGLAADTETVRAAIRASLEAMFAARARPGVAVSPAVFSRSWIAEAISAALGEDRHVLTAPAADITLSNGSIPVLGTITYV</sequence>
<dbReference type="OrthoDB" id="7565172at2"/>
<reference evidence="5" key="1">
    <citation type="submission" date="2016-11" db="EMBL/GenBank/DDBJ databases">
        <title>Mesorhizobium oceanicum sp. nov., isolated from deep seawater in South China Sea.</title>
        <authorList>
            <person name="Fu G.-Y."/>
        </authorList>
    </citation>
    <scope>NUCLEOTIDE SEQUENCE [LARGE SCALE GENOMIC DNA]</scope>
    <source>
        <strain evidence="5">B7</strain>
    </source>
</reference>
<organism evidence="4 5">
    <name type="scientific">Aquibium oceanicum</name>
    <dbReference type="NCBI Taxonomy" id="1670800"/>
    <lineage>
        <taxon>Bacteria</taxon>
        <taxon>Pseudomonadati</taxon>
        <taxon>Pseudomonadota</taxon>
        <taxon>Alphaproteobacteria</taxon>
        <taxon>Hyphomicrobiales</taxon>
        <taxon>Phyllobacteriaceae</taxon>
        <taxon>Aquibium</taxon>
    </lineage>
</organism>
<feature type="domain" description="Baseplate J-like C-terminal" evidence="3">
    <location>
        <begin position="273"/>
        <end position="357"/>
    </location>
</feature>
<protein>
    <submittedName>
        <fullName evidence="4">Uncharacterized protein</fullName>
    </submittedName>
</protein>
<evidence type="ECO:0000259" key="3">
    <source>
        <dbReference type="Pfam" id="PF26079"/>
    </source>
</evidence>
<gene>
    <name evidence="4" type="ORF">BSQ44_08800</name>
</gene>
<dbReference type="PANTHER" id="PTHR37829">
    <property type="entry name" value="PHAGE-LIKE ELEMENT PBSX PROTEIN XKDT"/>
    <property type="match status" value="1"/>
</dbReference>
<dbReference type="RefSeq" id="WP_072603134.1">
    <property type="nucleotide sequence ID" value="NZ_CP018171.1"/>
</dbReference>
<dbReference type="Pfam" id="PF26079">
    <property type="entry name" value="Baseplate_J_C"/>
    <property type="match status" value="1"/>
</dbReference>
<proteinExistence type="inferred from homology"/>
<evidence type="ECO:0000313" key="5">
    <source>
        <dbReference type="Proteomes" id="UP000182840"/>
    </source>
</evidence>
<dbReference type="STRING" id="1670800.BSQ44_08800"/>
<dbReference type="KEGG" id="meso:BSQ44_08800"/>
<accession>A0A1L3SQ44</accession>
<evidence type="ECO:0000259" key="2">
    <source>
        <dbReference type="Pfam" id="PF26078"/>
    </source>
</evidence>
<evidence type="ECO:0000313" key="4">
    <source>
        <dbReference type="EMBL" id="APH71455.1"/>
    </source>
</evidence>
<dbReference type="AlphaFoldDB" id="A0A1L3SQ44"/>
<feature type="domain" description="Baseplate J-like central" evidence="2">
    <location>
        <begin position="195"/>
        <end position="268"/>
    </location>
</feature>
<comment type="similarity">
    <text evidence="1">Belongs to the Mu gp47/PBSX XkdT family.</text>
</comment>
<dbReference type="InterPro" id="IPR058531">
    <property type="entry name" value="Baseplate_J_M"/>
</dbReference>
<evidence type="ECO:0000256" key="1">
    <source>
        <dbReference type="ARBA" id="ARBA00038087"/>
    </source>
</evidence>
<dbReference type="InterPro" id="IPR052399">
    <property type="entry name" value="Phage_Baseplate_Assmbl_Protein"/>
</dbReference>
<name>A0A1L3SQ44_9HYPH</name>
<dbReference type="PANTHER" id="PTHR37829:SF3">
    <property type="entry name" value="PROTEIN JAYE-RELATED"/>
    <property type="match status" value="1"/>
</dbReference>
<dbReference type="InterPro" id="IPR058530">
    <property type="entry name" value="Baseplate_J-like_C"/>
</dbReference>
<keyword evidence="5" id="KW-1185">Reference proteome</keyword>